<dbReference type="EMBL" id="SPHZ02000011">
    <property type="protein sequence ID" value="KAF0891463.1"/>
    <property type="molecule type" value="Genomic_DNA"/>
</dbReference>
<gene>
    <name evidence="1" type="ORF">E2562_009882</name>
</gene>
<name>A0A6G1BTN4_9ORYZ</name>
<dbReference type="EMBL" id="SPHZ02000011">
    <property type="protein sequence ID" value="KAF0891468.1"/>
    <property type="molecule type" value="Genomic_DNA"/>
</dbReference>
<organism evidence="1 2">
    <name type="scientific">Oryza meyeriana var. granulata</name>
    <dbReference type="NCBI Taxonomy" id="110450"/>
    <lineage>
        <taxon>Eukaryota</taxon>
        <taxon>Viridiplantae</taxon>
        <taxon>Streptophyta</taxon>
        <taxon>Embryophyta</taxon>
        <taxon>Tracheophyta</taxon>
        <taxon>Spermatophyta</taxon>
        <taxon>Magnoliopsida</taxon>
        <taxon>Liliopsida</taxon>
        <taxon>Poales</taxon>
        <taxon>Poaceae</taxon>
        <taxon>BOP clade</taxon>
        <taxon>Oryzoideae</taxon>
        <taxon>Oryzeae</taxon>
        <taxon>Oryzinae</taxon>
        <taxon>Oryza</taxon>
        <taxon>Oryza meyeriana</taxon>
    </lineage>
</organism>
<dbReference type="AlphaFoldDB" id="A0A6G1BTN4"/>
<dbReference type="Proteomes" id="UP000479710">
    <property type="component" value="Unassembled WGS sequence"/>
</dbReference>
<dbReference type="EMBL" id="SPHZ02000011">
    <property type="protein sequence ID" value="KAF0891466.1"/>
    <property type="molecule type" value="Genomic_DNA"/>
</dbReference>
<comment type="caution">
    <text evidence="1">The sequence shown here is derived from an EMBL/GenBank/DDBJ whole genome shotgun (WGS) entry which is preliminary data.</text>
</comment>
<accession>A0A6G1BTN4</accession>
<reference evidence="1 2" key="1">
    <citation type="submission" date="2019-11" db="EMBL/GenBank/DDBJ databases">
        <title>Whole genome sequence of Oryza granulata.</title>
        <authorList>
            <person name="Li W."/>
        </authorList>
    </citation>
    <scope>NUCLEOTIDE SEQUENCE [LARGE SCALE GENOMIC DNA]</scope>
    <source>
        <strain evidence="2">cv. Menghai</strain>
        <tissue evidence="1">Leaf</tissue>
    </source>
</reference>
<evidence type="ECO:0000313" key="1">
    <source>
        <dbReference type="EMBL" id="KAF0891468.1"/>
    </source>
</evidence>
<evidence type="ECO:0000313" key="2">
    <source>
        <dbReference type="Proteomes" id="UP000479710"/>
    </source>
</evidence>
<sequence length="111" mass="12496">MRAELTNREYGFGIQRSTGMMDLEKPSNRRRASWLQISLSNKTSGPQYVSSISETLVLLGPPLNYAWLVFLSGAAQGKEIAHGTWLDQLGLGESEVGIRHRWEYVEAVLSW</sequence>
<proteinExistence type="predicted"/>
<keyword evidence="2" id="KW-1185">Reference proteome</keyword>
<dbReference type="EMBL" id="SPHZ02000011">
    <property type="protein sequence ID" value="KAF0891467.1"/>
    <property type="molecule type" value="Genomic_DNA"/>
</dbReference>
<protein>
    <submittedName>
        <fullName evidence="1">Uncharacterized protein</fullName>
    </submittedName>
</protein>